<comment type="caution">
    <text evidence="8">The sequence shown here is derived from an EMBL/GenBank/DDBJ whole genome shotgun (WGS) entry which is preliminary data.</text>
</comment>
<feature type="domain" description="Aprataxin C2HE/C2H2/C2HC zinc finger" evidence="6">
    <location>
        <begin position="801"/>
        <end position="858"/>
    </location>
</feature>
<reference evidence="8 9" key="1">
    <citation type="journal article" date="2019" name="Sci. Rep.">
        <title>Comparative genomics of chytrid fungi reveal insights into the obligate biotrophic and pathogenic lifestyle of Synchytrium endobioticum.</title>
        <authorList>
            <person name="van de Vossenberg B.T.L.H."/>
            <person name="Warris S."/>
            <person name="Nguyen H.D.T."/>
            <person name="van Gent-Pelzer M.P.E."/>
            <person name="Joly D.L."/>
            <person name="van de Geest H.C."/>
            <person name="Bonants P.J.M."/>
            <person name="Smith D.S."/>
            <person name="Levesque C.A."/>
            <person name="van der Lee T.A.J."/>
        </authorList>
    </citation>
    <scope>NUCLEOTIDE SEQUENCE [LARGE SCALE GENOMIC DNA]</scope>
    <source>
        <strain evidence="8 9">CBS 809.83</strain>
    </source>
</reference>
<dbReference type="EMBL" id="QEAQ01000082">
    <property type="protein sequence ID" value="TPX56184.1"/>
    <property type="molecule type" value="Genomic_DNA"/>
</dbReference>
<dbReference type="Pfam" id="PF11969">
    <property type="entry name" value="DcpS_C"/>
    <property type="match status" value="1"/>
</dbReference>
<comment type="subcellular location">
    <subcellularLocation>
        <location evidence="1">Nucleus</location>
    </subcellularLocation>
</comment>
<feature type="region of interest" description="Disordered" evidence="4">
    <location>
        <begin position="109"/>
        <end position="206"/>
    </location>
</feature>
<dbReference type="Pfam" id="PF16278">
    <property type="entry name" value="zf-C2HE"/>
    <property type="match status" value="1"/>
</dbReference>
<dbReference type="GO" id="GO:1990165">
    <property type="term" value="F:single-strand break-containing DNA binding"/>
    <property type="evidence" value="ECO:0007669"/>
    <property type="project" value="TreeGrafter"/>
</dbReference>
<evidence type="ECO:0000256" key="1">
    <source>
        <dbReference type="ARBA" id="ARBA00004123"/>
    </source>
</evidence>
<feature type="region of interest" description="Disordered" evidence="4">
    <location>
        <begin position="385"/>
        <end position="417"/>
    </location>
</feature>
<dbReference type="PANTHER" id="PTHR12486:SF4">
    <property type="entry name" value="APRATAXIN"/>
    <property type="match status" value="1"/>
</dbReference>
<dbReference type="CDD" id="cd22671">
    <property type="entry name" value="FHA_APTX-like"/>
    <property type="match status" value="1"/>
</dbReference>
<feature type="compositionally biased region" description="Acidic residues" evidence="4">
    <location>
        <begin position="167"/>
        <end position="204"/>
    </location>
</feature>
<dbReference type="STRING" id="109895.A0A507DWT5"/>
<feature type="region of interest" description="Disordered" evidence="4">
    <location>
        <begin position="237"/>
        <end position="362"/>
    </location>
</feature>
<dbReference type="InterPro" id="IPR032566">
    <property type="entry name" value="Znf-C2HE"/>
</dbReference>
<dbReference type="Gene3D" id="2.60.200.20">
    <property type="match status" value="1"/>
</dbReference>
<dbReference type="GO" id="GO:0005634">
    <property type="term" value="C:nucleus"/>
    <property type="evidence" value="ECO:0007669"/>
    <property type="project" value="UniProtKB-SubCell"/>
</dbReference>
<dbReference type="GO" id="GO:0030983">
    <property type="term" value="F:mismatched DNA binding"/>
    <property type="evidence" value="ECO:0007669"/>
    <property type="project" value="TreeGrafter"/>
</dbReference>
<gene>
    <name evidence="8" type="ORF">PhCBS80983_g04731</name>
</gene>
<dbReference type="InterPro" id="IPR019406">
    <property type="entry name" value="APLF_PBZ"/>
</dbReference>
<evidence type="ECO:0000256" key="2">
    <source>
        <dbReference type="ARBA" id="ARBA00022801"/>
    </source>
</evidence>
<feature type="compositionally biased region" description="Polar residues" evidence="4">
    <location>
        <begin position="264"/>
        <end position="275"/>
    </location>
</feature>
<dbReference type="SUPFAM" id="SSF54197">
    <property type="entry name" value="HIT-like"/>
    <property type="match status" value="1"/>
</dbReference>
<dbReference type="SUPFAM" id="SSF49879">
    <property type="entry name" value="SMAD/FHA domain"/>
    <property type="match status" value="1"/>
</dbReference>
<feature type="compositionally biased region" description="Low complexity" evidence="4">
    <location>
        <begin position="278"/>
        <end position="287"/>
    </location>
</feature>
<dbReference type="InterPro" id="IPR008984">
    <property type="entry name" value="SMAD_FHA_dom_sf"/>
</dbReference>
<feature type="compositionally biased region" description="Polar residues" evidence="4">
    <location>
        <begin position="317"/>
        <end position="342"/>
    </location>
</feature>
<evidence type="ECO:0008006" key="10">
    <source>
        <dbReference type="Google" id="ProtNLM"/>
    </source>
</evidence>
<dbReference type="InterPro" id="IPR019808">
    <property type="entry name" value="Histidine_triad_CS"/>
</dbReference>
<dbReference type="PANTHER" id="PTHR12486">
    <property type="entry name" value="APRATAXIN-RELATED"/>
    <property type="match status" value="1"/>
</dbReference>
<keyword evidence="3" id="KW-0539">Nucleus</keyword>
<keyword evidence="2" id="KW-0378">Hydrolase</keyword>
<dbReference type="Proteomes" id="UP000318582">
    <property type="component" value="Unassembled WGS sequence"/>
</dbReference>
<name>A0A507DWT5_9FUNG</name>
<evidence type="ECO:0000313" key="8">
    <source>
        <dbReference type="EMBL" id="TPX56184.1"/>
    </source>
</evidence>
<evidence type="ECO:0000256" key="3">
    <source>
        <dbReference type="ARBA" id="ARBA00023242"/>
    </source>
</evidence>
<protein>
    <recommendedName>
        <fullName evidence="10">Aprataxin C2HE/C2H2/C2HC zinc finger domain-containing protein</fullName>
    </recommendedName>
</protein>
<dbReference type="FunFam" id="3.30.428.10:FF:000004">
    <property type="entry name" value="aprataxin isoform X2"/>
    <property type="match status" value="1"/>
</dbReference>
<dbReference type="InterPro" id="IPR043472">
    <property type="entry name" value="Macro_dom-like"/>
</dbReference>
<feature type="domain" description="PBZ-type" evidence="5">
    <location>
        <begin position="209"/>
        <end position="233"/>
    </location>
</feature>
<dbReference type="Gene3D" id="3.30.428.10">
    <property type="entry name" value="HIT-like"/>
    <property type="match status" value="1"/>
</dbReference>
<dbReference type="Pfam" id="PF17913">
    <property type="entry name" value="FHA_2"/>
    <property type="match status" value="1"/>
</dbReference>
<evidence type="ECO:0000259" key="6">
    <source>
        <dbReference type="Pfam" id="PF16278"/>
    </source>
</evidence>
<dbReference type="GO" id="GO:0003697">
    <property type="term" value="F:single-stranded DNA binding"/>
    <property type="evidence" value="ECO:0007669"/>
    <property type="project" value="TreeGrafter"/>
</dbReference>
<dbReference type="GO" id="GO:0000012">
    <property type="term" value="P:single strand break repair"/>
    <property type="evidence" value="ECO:0007669"/>
    <property type="project" value="TreeGrafter"/>
</dbReference>
<dbReference type="Pfam" id="PF10283">
    <property type="entry name" value="zf-CCHH"/>
    <property type="match status" value="1"/>
</dbReference>
<feature type="domain" description="PNK FHA" evidence="7">
    <location>
        <begin position="26"/>
        <end position="71"/>
    </location>
</feature>
<sequence length="861" mass="94370">MYDFALVQQSSGSQHKLETGADGTGSITVGRKVWGITEKRISRQQVQLEYDSRDGKVTVQQLGPNDSVVKTAGHIDPLGQNRKVQLHHGDRFWLLDGLEEFVLKINPEPSATVAGNKRPSQPADDDEVTDDERPASPKKKRVSKPRQSKTTKRMKRGPDVADGWSGSEEDEDYFDPDDPGFVVSDDEDEDEDEYEDDIDDDDDDVVVKKRECMYGVKCYRKNPDHFQEFAHPWLDKPAAKSTPARTSGGSSSTGASGSSSRRTNPVSPQTPSRPTQKAAGGFSASGFQANTSKDSDVGRSPPHRPQAGTAFIPRAATNIQTPQISVVGNGSRIPPSTSSEGVQTPPAQAHATTTPFIPRRPTSVTPPVLSPLSTGSPRSNAIAILQGERPDTKSPSSSITLRAEDPRESGATPSNAAALVTPDIELGPERREQAAELVEQPQKLRTLAFPSLGTKEGQIDLDSAAACLAKFIKESHQELDRMNLNLILIDDDEATLSAYRKTLPDEPRFRVEKGELATIRSASAIDVQAIVVETSWRWKATATAVCRQVHRRAGPSLLEKTHVLYTTPGEVGKIYPVDVPHESPLFTDEAVEKVLYVVAPNMNPLRAHCLSSAEEAVDRLRVLYSAILEYFVGNGASHPVAKAIAHVPKDVTTPRAFGSATSWSDALIPYCMHPEKYPDSVVSYDTQLVIMNDKFPHVCVTPPLSPTPIATYVQAKKHFLIMPRSPKEGLSGLSRDDLPLLDCLKKRADELIAQNVAENSKLKFRAGFHAVPSMKQLHLHVISQDFDSVALKNKKHWNSFTTSFFKDFDEVQSLLQSTGSVKYDHAAHEALLKGPLLCHICKAELRNMPSLKQHIAQCGQQ</sequence>
<evidence type="ECO:0000256" key="4">
    <source>
        <dbReference type="SAM" id="MobiDB-lite"/>
    </source>
</evidence>
<proteinExistence type="predicted"/>
<feature type="compositionally biased region" description="Low complexity" evidence="4">
    <location>
        <begin position="241"/>
        <end position="263"/>
    </location>
</feature>
<organism evidence="8 9">
    <name type="scientific">Powellomyces hirtus</name>
    <dbReference type="NCBI Taxonomy" id="109895"/>
    <lineage>
        <taxon>Eukaryota</taxon>
        <taxon>Fungi</taxon>
        <taxon>Fungi incertae sedis</taxon>
        <taxon>Chytridiomycota</taxon>
        <taxon>Chytridiomycota incertae sedis</taxon>
        <taxon>Chytridiomycetes</taxon>
        <taxon>Spizellomycetales</taxon>
        <taxon>Powellomycetaceae</taxon>
        <taxon>Powellomyces</taxon>
    </lineage>
</organism>
<evidence type="ECO:0000259" key="5">
    <source>
        <dbReference type="Pfam" id="PF10283"/>
    </source>
</evidence>
<dbReference type="PROSITE" id="PS00892">
    <property type="entry name" value="HIT_1"/>
    <property type="match status" value="1"/>
</dbReference>
<evidence type="ECO:0000259" key="7">
    <source>
        <dbReference type="Pfam" id="PF17913"/>
    </source>
</evidence>
<feature type="compositionally biased region" description="Low complexity" evidence="4">
    <location>
        <begin position="343"/>
        <end position="355"/>
    </location>
</feature>
<evidence type="ECO:0000313" key="9">
    <source>
        <dbReference type="Proteomes" id="UP000318582"/>
    </source>
</evidence>
<dbReference type="InterPro" id="IPR041388">
    <property type="entry name" value="FHA_2"/>
</dbReference>
<feature type="compositionally biased region" description="Basic residues" evidence="4">
    <location>
        <begin position="136"/>
        <end position="155"/>
    </location>
</feature>
<accession>A0A507DWT5</accession>
<dbReference type="GO" id="GO:0033699">
    <property type="term" value="F:DNA 5'-adenosine monophosphate hydrolase activity"/>
    <property type="evidence" value="ECO:0007669"/>
    <property type="project" value="TreeGrafter"/>
</dbReference>
<dbReference type="Gene3D" id="3.40.220.10">
    <property type="entry name" value="Leucine Aminopeptidase, subunit E, domain 1"/>
    <property type="match status" value="1"/>
</dbReference>
<dbReference type="InterPro" id="IPR036265">
    <property type="entry name" value="HIT-like_sf"/>
</dbReference>
<keyword evidence="9" id="KW-1185">Reference proteome</keyword>
<dbReference type="GO" id="GO:0003725">
    <property type="term" value="F:double-stranded RNA binding"/>
    <property type="evidence" value="ECO:0007669"/>
    <property type="project" value="TreeGrafter"/>
</dbReference>
<dbReference type="AlphaFoldDB" id="A0A507DWT5"/>